<keyword evidence="3 12" id="KW-0645">Protease</keyword>
<keyword evidence="9 10" id="KW-0472">Membrane</keyword>
<dbReference type="SMART" id="SM00228">
    <property type="entry name" value="PDZ"/>
    <property type="match status" value="1"/>
</dbReference>
<sequence length="366" mass="39283">GHFVAAKSFGMKATEAFFGFGPKIWSMKRGETEYGIKAIPFGGYVRIIGMNPFEEVDEEDEHRTYRAAPFWKKTVVVLAGILSHFVVAIILLWVVSTVWGVVAVDDNGTVERTTTIAAVSEIIPGTTESSPASLAGVEAGDTIVAADGAPIEDWQEFSDFARINGGNQVTITVDRAGERVDLAATLASYDRPVVVDGELMLDEAGNPVTESVGFFGVTPKAARDEMGPLRAIPVAFSEFFEAAVQSVNGLWQMILGFPALVMSLFGGNDEILQTVRPISPIGLVQLAGPLESTLYLLALVNIFVGVLNVVPLYPLDGGHFSVAAYEKVTGREPNVQKLLPVAAAVFIFLVSLGLMGVYLDIFKPIQ</sequence>
<dbReference type="PANTHER" id="PTHR42837:SF2">
    <property type="entry name" value="MEMBRANE METALLOPROTEASE ARASP2, CHLOROPLASTIC-RELATED"/>
    <property type="match status" value="1"/>
</dbReference>
<evidence type="ECO:0000256" key="1">
    <source>
        <dbReference type="ARBA" id="ARBA00001947"/>
    </source>
</evidence>
<evidence type="ECO:0000256" key="9">
    <source>
        <dbReference type="ARBA" id="ARBA00023136"/>
    </source>
</evidence>
<dbReference type="Pfam" id="PF17820">
    <property type="entry name" value="PDZ_6"/>
    <property type="match status" value="1"/>
</dbReference>
<dbReference type="InterPro" id="IPR008915">
    <property type="entry name" value="Peptidase_M50"/>
</dbReference>
<keyword evidence="5" id="KW-0378">Hydrolase</keyword>
<feature type="transmembrane region" description="Helical" evidence="10">
    <location>
        <begin position="75"/>
        <end position="95"/>
    </location>
</feature>
<evidence type="ECO:0000256" key="3">
    <source>
        <dbReference type="ARBA" id="ARBA00022670"/>
    </source>
</evidence>
<gene>
    <name evidence="12" type="ORF">MNBD_ACTINO01-2075</name>
</gene>
<accession>A0A3B0S5B5</accession>
<dbReference type="GO" id="GO:0016020">
    <property type="term" value="C:membrane"/>
    <property type="evidence" value="ECO:0007669"/>
    <property type="project" value="UniProtKB-SubCell"/>
</dbReference>
<evidence type="ECO:0000256" key="2">
    <source>
        <dbReference type="ARBA" id="ARBA00004141"/>
    </source>
</evidence>
<evidence type="ECO:0000256" key="8">
    <source>
        <dbReference type="ARBA" id="ARBA00023049"/>
    </source>
</evidence>
<comment type="subcellular location">
    <subcellularLocation>
        <location evidence="2">Membrane</location>
        <topology evidence="2">Multi-pass membrane protein</topology>
    </subcellularLocation>
</comment>
<feature type="transmembrane region" description="Helical" evidence="10">
    <location>
        <begin position="338"/>
        <end position="359"/>
    </location>
</feature>
<evidence type="ECO:0000259" key="11">
    <source>
        <dbReference type="SMART" id="SM00228"/>
    </source>
</evidence>
<dbReference type="Gene3D" id="2.30.42.10">
    <property type="match status" value="1"/>
</dbReference>
<organism evidence="12">
    <name type="scientific">hydrothermal vent metagenome</name>
    <dbReference type="NCBI Taxonomy" id="652676"/>
    <lineage>
        <taxon>unclassified sequences</taxon>
        <taxon>metagenomes</taxon>
        <taxon>ecological metagenomes</taxon>
    </lineage>
</organism>
<dbReference type="EMBL" id="UOEI01000257">
    <property type="protein sequence ID" value="VAV99449.1"/>
    <property type="molecule type" value="Genomic_DNA"/>
</dbReference>
<name>A0A3B0S5B5_9ZZZZ</name>
<keyword evidence="6" id="KW-0862">Zinc</keyword>
<dbReference type="InterPro" id="IPR001478">
    <property type="entry name" value="PDZ"/>
</dbReference>
<evidence type="ECO:0000256" key="5">
    <source>
        <dbReference type="ARBA" id="ARBA00022801"/>
    </source>
</evidence>
<dbReference type="GO" id="GO:0004222">
    <property type="term" value="F:metalloendopeptidase activity"/>
    <property type="evidence" value="ECO:0007669"/>
    <property type="project" value="InterPro"/>
</dbReference>
<protein>
    <submittedName>
        <fullName evidence="12">Membrane-associated zinc metalloprotease</fullName>
    </submittedName>
</protein>
<dbReference type="InterPro" id="IPR036034">
    <property type="entry name" value="PDZ_sf"/>
</dbReference>
<comment type="cofactor">
    <cofactor evidence="1">
        <name>Zn(2+)</name>
        <dbReference type="ChEBI" id="CHEBI:29105"/>
    </cofactor>
</comment>
<dbReference type="Pfam" id="PF02163">
    <property type="entry name" value="Peptidase_M50"/>
    <property type="match status" value="1"/>
</dbReference>
<proteinExistence type="predicted"/>
<keyword evidence="8 12" id="KW-0482">Metalloprotease</keyword>
<keyword evidence="7 10" id="KW-1133">Transmembrane helix</keyword>
<dbReference type="CDD" id="cd05709">
    <property type="entry name" value="S2P-M50"/>
    <property type="match status" value="1"/>
</dbReference>
<dbReference type="GO" id="GO:0006508">
    <property type="term" value="P:proteolysis"/>
    <property type="evidence" value="ECO:0007669"/>
    <property type="project" value="UniProtKB-KW"/>
</dbReference>
<feature type="transmembrane region" description="Helical" evidence="10">
    <location>
        <begin position="294"/>
        <end position="313"/>
    </location>
</feature>
<dbReference type="PANTHER" id="PTHR42837">
    <property type="entry name" value="REGULATOR OF SIGMA-E PROTEASE RSEP"/>
    <property type="match status" value="1"/>
</dbReference>
<dbReference type="CDD" id="cd06163">
    <property type="entry name" value="S2P-M50_PDZ_RseP-like"/>
    <property type="match status" value="1"/>
</dbReference>
<evidence type="ECO:0000256" key="10">
    <source>
        <dbReference type="SAM" id="Phobius"/>
    </source>
</evidence>
<dbReference type="AlphaFoldDB" id="A0A3B0S5B5"/>
<evidence type="ECO:0000256" key="4">
    <source>
        <dbReference type="ARBA" id="ARBA00022692"/>
    </source>
</evidence>
<feature type="domain" description="PDZ" evidence="11">
    <location>
        <begin position="97"/>
        <end position="177"/>
    </location>
</feature>
<keyword evidence="4 10" id="KW-0812">Transmembrane</keyword>
<feature type="non-terminal residue" evidence="12">
    <location>
        <position position="1"/>
    </location>
</feature>
<reference evidence="12" key="1">
    <citation type="submission" date="2018-06" db="EMBL/GenBank/DDBJ databases">
        <authorList>
            <person name="Zhirakovskaya E."/>
        </authorList>
    </citation>
    <scope>NUCLEOTIDE SEQUENCE</scope>
</reference>
<evidence type="ECO:0000256" key="6">
    <source>
        <dbReference type="ARBA" id="ARBA00022833"/>
    </source>
</evidence>
<dbReference type="InterPro" id="IPR004387">
    <property type="entry name" value="Pept_M50_Zn"/>
</dbReference>
<evidence type="ECO:0000313" key="12">
    <source>
        <dbReference type="EMBL" id="VAV99449.1"/>
    </source>
</evidence>
<dbReference type="SUPFAM" id="SSF50156">
    <property type="entry name" value="PDZ domain-like"/>
    <property type="match status" value="1"/>
</dbReference>
<evidence type="ECO:0000256" key="7">
    <source>
        <dbReference type="ARBA" id="ARBA00022989"/>
    </source>
</evidence>
<dbReference type="InterPro" id="IPR041489">
    <property type="entry name" value="PDZ_6"/>
</dbReference>